<dbReference type="Pfam" id="PF03477">
    <property type="entry name" value="ATP-cone"/>
    <property type="match status" value="1"/>
</dbReference>
<dbReference type="InterPro" id="IPR013509">
    <property type="entry name" value="RNR_lsu_N"/>
</dbReference>
<dbReference type="NCBIfam" id="TIGR02506">
    <property type="entry name" value="NrdE_NrdA"/>
    <property type="match status" value="1"/>
</dbReference>
<organism evidence="12">
    <name type="scientific">Treponema denticola H-22</name>
    <dbReference type="NCBI Taxonomy" id="999432"/>
    <lineage>
        <taxon>Bacteria</taxon>
        <taxon>Pseudomonadati</taxon>
        <taxon>Spirochaetota</taxon>
        <taxon>Spirochaetia</taxon>
        <taxon>Spirochaetales</taxon>
        <taxon>Treponemataceae</taxon>
        <taxon>Treponema</taxon>
    </lineage>
</organism>
<dbReference type="InterPro" id="IPR039718">
    <property type="entry name" value="Rrm1"/>
</dbReference>
<dbReference type="GO" id="GO:0005971">
    <property type="term" value="C:ribonucleoside-diphosphate reductase complex"/>
    <property type="evidence" value="ECO:0007669"/>
    <property type="project" value="TreeGrafter"/>
</dbReference>
<accession>A0A0E2E4V5</accession>
<feature type="domain" description="ATP-cone" evidence="11">
    <location>
        <begin position="1"/>
        <end position="98"/>
    </location>
</feature>
<dbReference type="HOGENOM" id="CLU_000404_3_0_12"/>
<comment type="catalytic activity">
    <reaction evidence="8 10">
        <text>a 2'-deoxyribonucleoside 5'-diphosphate + [thioredoxin]-disulfide + H2O = a ribonucleoside 5'-diphosphate + [thioredoxin]-dithiol</text>
        <dbReference type="Rhea" id="RHEA:23252"/>
        <dbReference type="Rhea" id="RHEA-COMP:10698"/>
        <dbReference type="Rhea" id="RHEA-COMP:10700"/>
        <dbReference type="ChEBI" id="CHEBI:15377"/>
        <dbReference type="ChEBI" id="CHEBI:29950"/>
        <dbReference type="ChEBI" id="CHEBI:50058"/>
        <dbReference type="ChEBI" id="CHEBI:57930"/>
        <dbReference type="ChEBI" id="CHEBI:73316"/>
        <dbReference type="EC" id="1.17.4.1"/>
    </reaction>
</comment>
<evidence type="ECO:0000256" key="3">
    <source>
        <dbReference type="ARBA" id="ARBA00022533"/>
    </source>
</evidence>
<evidence type="ECO:0000256" key="10">
    <source>
        <dbReference type="RuleBase" id="RU003410"/>
    </source>
</evidence>
<dbReference type="Pfam" id="PF00317">
    <property type="entry name" value="Ribonuc_red_lgN"/>
    <property type="match status" value="1"/>
</dbReference>
<name>A0A0E2E4V5_TREDN</name>
<dbReference type="UniPathway" id="UPA00326"/>
<keyword evidence="3" id="KW-0021">Allosteric enzyme</keyword>
<dbReference type="PROSITE" id="PS00089">
    <property type="entry name" value="RIBORED_LARGE"/>
    <property type="match status" value="1"/>
</dbReference>
<keyword evidence="4 9" id="KW-0547">Nucleotide-binding</keyword>
<dbReference type="PANTHER" id="PTHR11573:SF6">
    <property type="entry name" value="RIBONUCLEOSIDE-DIPHOSPHATE REDUCTASE LARGE SUBUNIT"/>
    <property type="match status" value="1"/>
</dbReference>
<reference evidence="12" key="1">
    <citation type="submission" date="2012-01" db="EMBL/GenBank/DDBJ databases">
        <title>The Genome Sequence of Treponema denticola H-22.</title>
        <authorList>
            <consortium name="The Broad Institute Genome Sequencing Platform"/>
            <person name="Earl A."/>
            <person name="Ward D."/>
            <person name="Feldgarden M."/>
            <person name="Gevers D."/>
            <person name="Blanton J.M."/>
            <person name="Fenno C.J."/>
            <person name="Baranova O.V."/>
            <person name="Mathney J."/>
            <person name="Dewhirst F.E."/>
            <person name="Izard J."/>
            <person name="Young S.K."/>
            <person name="Zeng Q."/>
            <person name="Gargeya S."/>
            <person name="Fitzgerald M."/>
            <person name="Haas B."/>
            <person name="Abouelleil A."/>
            <person name="Alvarado L."/>
            <person name="Arachchi H.M."/>
            <person name="Berlin A."/>
            <person name="Chapman S.B."/>
            <person name="Gearin G."/>
            <person name="Goldberg J."/>
            <person name="Griggs A."/>
            <person name="Gujja S."/>
            <person name="Hansen M."/>
            <person name="Heiman D."/>
            <person name="Howarth C."/>
            <person name="Larimer J."/>
            <person name="Lui A."/>
            <person name="MacDonald P.J.P."/>
            <person name="McCowen C."/>
            <person name="Montmayeur A."/>
            <person name="Murphy C."/>
            <person name="Neiman D."/>
            <person name="Pearson M."/>
            <person name="Priest M."/>
            <person name="Roberts A."/>
            <person name="Saif S."/>
            <person name="Shea T."/>
            <person name="Sisk P."/>
            <person name="Stolte C."/>
            <person name="Sykes S."/>
            <person name="Wortman J."/>
            <person name="Nusbaum C."/>
            <person name="Birren B."/>
        </authorList>
    </citation>
    <scope>NUCLEOTIDE SEQUENCE [LARGE SCALE GENOMIC DNA]</scope>
    <source>
        <strain evidence="12">H-22</strain>
    </source>
</reference>
<evidence type="ECO:0000256" key="1">
    <source>
        <dbReference type="ARBA" id="ARBA00010406"/>
    </source>
</evidence>
<proteinExistence type="inferred from homology"/>
<keyword evidence="6 10" id="KW-0560">Oxidoreductase</keyword>
<dbReference type="PATRIC" id="fig|999432.5.peg.1829"/>
<gene>
    <name evidence="12" type="ORF">HMPREF9726_01763</name>
</gene>
<keyword evidence="7 10" id="KW-0215">Deoxyribonucleotide synthesis</keyword>
<evidence type="ECO:0000256" key="5">
    <source>
        <dbReference type="ARBA" id="ARBA00022840"/>
    </source>
</evidence>
<keyword evidence="5 9" id="KW-0067">ATP-binding</keyword>
<dbReference type="Gene3D" id="3.20.70.20">
    <property type="match status" value="1"/>
</dbReference>
<dbReference type="GO" id="GO:0004748">
    <property type="term" value="F:ribonucleoside-diphosphate reductase activity, thioredoxin disulfide as acceptor"/>
    <property type="evidence" value="ECO:0007669"/>
    <property type="project" value="UniProtKB-EC"/>
</dbReference>
<comment type="function">
    <text evidence="10">Provides the precursors necessary for DNA synthesis. Catalyzes the biosynthesis of deoxyribonucleotides from the corresponding ribonucleotides.</text>
</comment>
<evidence type="ECO:0000256" key="2">
    <source>
        <dbReference type="ARBA" id="ARBA00012274"/>
    </source>
</evidence>
<evidence type="ECO:0000256" key="4">
    <source>
        <dbReference type="ARBA" id="ARBA00022741"/>
    </source>
</evidence>
<dbReference type="EMBL" id="AGDV01000015">
    <property type="protein sequence ID" value="EMB31980.1"/>
    <property type="molecule type" value="Genomic_DNA"/>
</dbReference>
<dbReference type="PROSITE" id="PS51161">
    <property type="entry name" value="ATP_CONE"/>
    <property type="match status" value="1"/>
</dbReference>
<comment type="similarity">
    <text evidence="1 10">Belongs to the ribonucleoside diphosphate reductase large chain family.</text>
</comment>
<dbReference type="RefSeq" id="WP_002684963.1">
    <property type="nucleotide sequence ID" value="NZ_CM001795.1"/>
</dbReference>
<dbReference type="InterPro" id="IPR000788">
    <property type="entry name" value="RNR_lg_C"/>
</dbReference>
<evidence type="ECO:0000256" key="6">
    <source>
        <dbReference type="ARBA" id="ARBA00023002"/>
    </source>
</evidence>
<evidence type="ECO:0000259" key="11">
    <source>
        <dbReference type="PROSITE" id="PS51161"/>
    </source>
</evidence>
<dbReference type="InterPro" id="IPR008926">
    <property type="entry name" value="RNR_R1-su_N"/>
</dbReference>
<dbReference type="CDD" id="cd01679">
    <property type="entry name" value="RNR_I"/>
    <property type="match status" value="1"/>
</dbReference>
<dbReference type="Proteomes" id="UP000011705">
    <property type="component" value="Chromosome"/>
</dbReference>
<dbReference type="SUPFAM" id="SSF48168">
    <property type="entry name" value="R1 subunit of ribonucleotide reductase, N-terminal domain"/>
    <property type="match status" value="1"/>
</dbReference>
<dbReference type="GO" id="GO:0005524">
    <property type="term" value="F:ATP binding"/>
    <property type="evidence" value="ECO:0007669"/>
    <property type="project" value="UniProtKB-UniRule"/>
</dbReference>
<dbReference type="InterPro" id="IPR013346">
    <property type="entry name" value="NrdE_NrdA_C"/>
</dbReference>
<dbReference type="SUPFAM" id="SSF51998">
    <property type="entry name" value="PFL-like glycyl radical enzymes"/>
    <property type="match status" value="1"/>
</dbReference>
<dbReference type="InterPro" id="IPR005144">
    <property type="entry name" value="ATP-cone_dom"/>
</dbReference>
<protein>
    <recommendedName>
        <fullName evidence="2 10">Ribonucleoside-diphosphate reductase</fullName>
        <ecNumber evidence="2 10">1.17.4.1</ecNumber>
    </recommendedName>
</protein>
<dbReference type="PRINTS" id="PR01183">
    <property type="entry name" value="RIBORDTASEM1"/>
</dbReference>
<sequence>MQIIKRNGETKNYEPEKIEGAIRSAFKSVENSPHTDLDTIIPPLVKEIEEDILELTKNGSLVQVETIQDLVEKTLIEHNYYAEVKNFILYRVGRTKRRDSRQMISRFFDTIEIQPILTEIQNDFTSDEYSLNLLAHKFLSFRKENMSETESLAMLIKASVELTAQDAPDWEFIAARLLMLQFKLKLKTELEKRQIHSFYEKIKYLENEGLYGTYICEAYSRDELEEAASFINEERNKLFTYSALDLLLRRYVIHTHSNIVLESPQEMFLGIALHLAMKEKSNRLEWVRRFYDMTSTLKVTMATPTLSNARKPYHQLSSCFIDTVPDSLDGIYRSIDNFAKVSKFGGGMGLYFGKVRAVGSPIRGFMGAAGGIIRWIKLANDTAVAVDQLGVRQGSVAVYLDVWHKDIPEFLQLRTNNGDDRMKAHDVFPAVCYPDLFWKTVRDDINSSWHLMCPHEILKTKGYALEDFYGEEWEKRYKDCVADSRINKREIPIKELVRLILKSAIETGTPFAFNRDHANKTNPNPHKGMIYCSNLCTEISQNMSGIKHKNIEIKTEDGDTVVATTTIPGDFVVCNLASLVLGNIDVNDEKEIDTIVSSAVRALDNVIDLNFYPIPYAQITNSRYRSIGLGASGYHHALAKNGIAWESEEHLNFADKVFERINYAAIKASSQIAKEKGSYSYFEGSDWQTGEYFKKRNYVDKKWKALTEEVKSNGMRNAYLLAVAPTSSTSIIAGTTAGVDPIMNKYFLEEKKGSLMPRVAPSLSPETYWLYKNAHHIEQDWSIRAAGLRQRHIDQAQSVNLYITNEFTFSKVLSLYVKAWEEGLKSIYYVRSRSLEVEECESCSS</sequence>
<evidence type="ECO:0000256" key="9">
    <source>
        <dbReference type="PROSITE-ProRule" id="PRU00492"/>
    </source>
</evidence>
<dbReference type="GO" id="GO:0009263">
    <property type="term" value="P:deoxyribonucleotide biosynthetic process"/>
    <property type="evidence" value="ECO:0007669"/>
    <property type="project" value="UniProtKB-KW"/>
</dbReference>
<evidence type="ECO:0000256" key="8">
    <source>
        <dbReference type="ARBA" id="ARBA00047754"/>
    </source>
</evidence>
<dbReference type="Pfam" id="PF02867">
    <property type="entry name" value="Ribonuc_red_lgC"/>
    <property type="match status" value="1"/>
</dbReference>
<dbReference type="EC" id="1.17.4.1" evidence="2 10"/>
<comment type="caution">
    <text evidence="12">The sequence shown here is derived from an EMBL/GenBank/DDBJ whole genome shotgun (WGS) entry which is preliminary data.</text>
</comment>
<dbReference type="NCBIfam" id="NF009028">
    <property type="entry name" value="PRK12364.1"/>
    <property type="match status" value="1"/>
</dbReference>
<evidence type="ECO:0000313" key="12">
    <source>
        <dbReference type="EMBL" id="EMB31980.1"/>
    </source>
</evidence>
<dbReference type="PANTHER" id="PTHR11573">
    <property type="entry name" value="RIBONUCLEOSIDE-DIPHOSPHATE REDUCTASE LARGE CHAIN"/>
    <property type="match status" value="1"/>
</dbReference>
<evidence type="ECO:0000256" key="7">
    <source>
        <dbReference type="ARBA" id="ARBA00023116"/>
    </source>
</evidence>
<dbReference type="AlphaFoldDB" id="A0A0E2E4V5"/>